<dbReference type="EMBL" id="VFSV01000074">
    <property type="protein sequence ID" value="TRD14441.1"/>
    <property type="molecule type" value="Genomic_DNA"/>
</dbReference>
<keyword evidence="3" id="KW-1185">Reference proteome</keyword>
<comment type="caution">
    <text evidence="2">The sequence shown here is derived from an EMBL/GenBank/DDBJ whole genome shotgun (WGS) entry which is preliminary data.</text>
</comment>
<reference evidence="2 3" key="1">
    <citation type="submission" date="2019-06" db="EMBL/GenBank/DDBJ databases">
        <title>Paenimaribius caenipelagi gen. nov., sp. nov., isolated from a tidal flat.</title>
        <authorList>
            <person name="Yoon J.-H."/>
        </authorList>
    </citation>
    <scope>NUCLEOTIDE SEQUENCE [LARGE SCALE GENOMIC DNA]</scope>
    <source>
        <strain evidence="2 3">JBTF-M29</strain>
    </source>
</reference>
<evidence type="ECO:0000256" key="1">
    <source>
        <dbReference type="SAM" id="SignalP"/>
    </source>
</evidence>
<name>A0A547PK09_9RHOB</name>
<protein>
    <submittedName>
        <fullName evidence="2">Uncharacterized protein</fullName>
    </submittedName>
</protein>
<organism evidence="2 3">
    <name type="scientific">Palleronia caenipelagi</name>
    <dbReference type="NCBI Taxonomy" id="2489174"/>
    <lineage>
        <taxon>Bacteria</taxon>
        <taxon>Pseudomonadati</taxon>
        <taxon>Pseudomonadota</taxon>
        <taxon>Alphaproteobacteria</taxon>
        <taxon>Rhodobacterales</taxon>
        <taxon>Roseobacteraceae</taxon>
        <taxon>Palleronia</taxon>
    </lineage>
</organism>
<dbReference type="PROSITE" id="PS51257">
    <property type="entry name" value="PROKAR_LIPOPROTEIN"/>
    <property type="match status" value="1"/>
</dbReference>
<dbReference type="Proteomes" id="UP000318590">
    <property type="component" value="Unassembled WGS sequence"/>
</dbReference>
<gene>
    <name evidence="2" type="ORF">FEV53_18915</name>
</gene>
<dbReference type="AlphaFoldDB" id="A0A547PK09"/>
<sequence length="205" mass="21636">MTLRLKALFTGLIALLMAALFACAPAGAKTASGGYQLFKPVTLADQCAIQLASFENFNQHAKIAPECCNAPKGGTTGAKGSLTDSANAQVKAKPGKAFTQEGQQKYSDLAGERIETVEDLTNAIKSGKIDPADIEANYVTINGKPVIDNARTSTALENAGFHAASGMESIRQENNSARVSHGIRRFRISLITIKASLSLLRIGNP</sequence>
<feature type="signal peptide" evidence="1">
    <location>
        <begin position="1"/>
        <end position="28"/>
    </location>
</feature>
<dbReference type="OrthoDB" id="2664633at2"/>
<accession>A0A547PK09</accession>
<dbReference type="RefSeq" id="WP_142836248.1">
    <property type="nucleotide sequence ID" value="NZ_VFSV01000074.1"/>
</dbReference>
<evidence type="ECO:0000313" key="3">
    <source>
        <dbReference type="Proteomes" id="UP000318590"/>
    </source>
</evidence>
<feature type="chain" id="PRO_5021976811" evidence="1">
    <location>
        <begin position="29"/>
        <end position="205"/>
    </location>
</feature>
<keyword evidence="1" id="KW-0732">Signal</keyword>
<evidence type="ECO:0000313" key="2">
    <source>
        <dbReference type="EMBL" id="TRD14441.1"/>
    </source>
</evidence>
<proteinExistence type="predicted"/>